<proteinExistence type="predicted"/>
<protein>
    <submittedName>
        <fullName evidence="2">Exported peptidase</fullName>
    </submittedName>
</protein>
<dbReference type="STRING" id="52.CMC5_068700"/>
<feature type="domain" description="M23ase beta-sheet core" evidence="1">
    <location>
        <begin position="65"/>
        <end position="157"/>
    </location>
</feature>
<dbReference type="AlphaFoldDB" id="A0A0K1EPV8"/>
<dbReference type="InterPro" id="IPR016047">
    <property type="entry name" value="M23ase_b-sheet_dom"/>
</dbReference>
<dbReference type="PROSITE" id="PS51257">
    <property type="entry name" value="PROKAR_LIPOPROTEIN"/>
    <property type="match status" value="1"/>
</dbReference>
<organism evidence="2 3">
    <name type="scientific">Chondromyces crocatus</name>
    <dbReference type="NCBI Taxonomy" id="52"/>
    <lineage>
        <taxon>Bacteria</taxon>
        <taxon>Pseudomonadati</taxon>
        <taxon>Myxococcota</taxon>
        <taxon>Polyangia</taxon>
        <taxon>Polyangiales</taxon>
        <taxon>Polyangiaceae</taxon>
        <taxon>Chondromyces</taxon>
    </lineage>
</organism>
<dbReference type="Pfam" id="PF01551">
    <property type="entry name" value="Peptidase_M23"/>
    <property type="match status" value="1"/>
</dbReference>
<dbReference type="KEGG" id="ccro:CMC5_068700"/>
<dbReference type="InterPro" id="IPR050570">
    <property type="entry name" value="Cell_wall_metabolism_enzyme"/>
</dbReference>
<reference evidence="2 3" key="1">
    <citation type="submission" date="2015-07" db="EMBL/GenBank/DDBJ databases">
        <title>Genome analysis of myxobacterium Chondromyces crocatus Cm c5 reveals a high potential for natural compound synthesis and the genetic basis for the loss of fruiting body formation.</title>
        <authorList>
            <person name="Zaburannyi N."/>
            <person name="Bunk B."/>
            <person name="Maier J."/>
            <person name="Overmann J."/>
            <person name="Mueller R."/>
        </authorList>
    </citation>
    <scope>NUCLEOTIDE SEQUENCE [LARGE SCALE GENOMIC DNA]</scope>
    <source>
        <strain evidence="2 3">Cm c5</strain>
    </source>
</reference>
<dbReference type="EMBL" id="CP012159">
    <property type="protein sequence ID" value="AKT42643.1"/>
    <property type="molecule type" value="Genomic_DNA"/>
</dbReference>
<dbReference type="SUPFAM" id="SSF51261">
    <property type="entry name" value="Duplicated hybrid motif"/>
    <property type="match status" value="1"/>
</dbReference>
<dbReference type="PANTHER" id="PTHR21666">
    <property type="entry name" value="PEPTIDASE-RELATED"/>
    <property type="match status" value="1"/>
</dbReference>
<gene>
    <name evidence="2" type="ORF">CMC5_068700</name>
</gene>
<dbReference type="PANTHER" id="PTHR21666:SF270">
    <property type="entry name" value="MUREIN HYDROLASE ACTIVATOR ENVC"/>
    <property type="match status" value="1"/>
</dbReference>
<accession>A0A0K1EPV8</accession>
<dbReference type="Gene3D" id="2.70.70.10">
    <property type="entry name" value="Glucose Permease (Domain IIA)"/>
    <property type="match status" value="1"/>
</dbReference>
<evidence type="ECO:0000313" key="3">
    <source>
        <dbReference type="Proteomes" id="UP000067626"/>
    </source>
</evidence>
<name>A0A0K1EPV8_CHOCO</name>
<dbReference type="Proteomes" id="UP000067626">
    <property type="component" value="Chromosome"/>
</dbReference>
<dbReference type="InterPro" id="IPR011055">
    <property type="entry name" value="Dup_hybrid_motif"/>
</dbReference>
<keyword evidence="3" id="KW-1185">Reference proteome</keyword>
<evidence type="ECO:0000313" key="2">
    <source>
        <dbReference type="EMBL" id="AKT42643.1"/>
    </source>
</evidence>
<evidence type="ECO:0000259" key="1">
    <source>
        <dbReference type="Pfam" id="PF01551"/>
    </source>
</evidence>
<dbReference type="CDD" id="cd12797">
    <property type="entry name" value="M23_peptidase"/>
    <property type="match status" value="1"/>
</dbReference>
<sequence length="304" mass="32788">MRWSSPPHWLARWNVGVVAAMAFGTVVAGCGPGDEVVWPVGGDAQRLSSTFGPRLQVGRNMSYDFHRGIDIPAEEGTSVLAIAKGVVKRAGDDPAYSDTMVQVEHCDGADCYYSNYLHLSEACVEVGDEVSAGEVVGHSGIAESGFPHLHFEIREGRSEQAYAVHPLRWLPGLRWAAPTVAILSVDDPGSGRVAVQVEVGTIGVDPALLRVEVTTHDRTSGETLDEKVFDVEEWNRKYTLSDTPKQIDEPELDGIRLEPAAFTQGAPAYGLRIRFSRLNGASRDLGVTVKAIDTYGASSEASLP</sequence>
<dbReference type="GO" id="GO:0004222">
    <property type="term" value="F:metalloendopeptidase activity"/>
    <property type="evidence" value="ECO:0007669"/>
    <property type="project" value="TreeGrafter"/>
</dbReference>